<keyword evidence="3" id="KW-1185">Reference proteome</keyword>
<proteinExistence type="predicted"/>
<protein>
    <submittedName>
        <fullName evidence="2">Respiratory-chain NADH dehydrogenase, 30 Kd subunit</fullName>
    </submittedName>
</protein>
<dbReference type="Proteomes" id="UP000052015">
    <property type="component" value="Unassembled WGS sequence"/>
</dbReference>
<reference evidence="2 3" key="1">
    <citation type="submission" date="2015-09" db="EMBL/GenBank/DDBJ databases">
        <title>Draft genome sequence of a Caloramator mitchellensis, a moderate thermophile from the Great Artesian Basin of Australia.</title>
        <authorList>
            <person name="Patel B.K."/>
        </authorList>
    </citation>
    <scope>NUCLEOTIDE SEQUENCE [LARGE SCALE GENOMIC DNA]</scope>
    <source>
        <strain evidence="2 3">VF08</strain>
    </source>
</reference>
<gene>
    <name evidence="2" type="ORF">ABG79_01596</name>
</gene>
<evidence type="ECO:0000259" key="1">
    <source>
        <dbReference type="Pfam" id="PF00329"/>
    </source>
</evidence>
<feature type="domain" description="NADH:ubiquinone oxidoreductase 30kDa subunit" evidence="1">
    <location>
        <begin position="8"/>
        <end position="109"/>
    </location>
</feature>
<sequence>MQNFKSFEITKEEIVPLAERMKKEGRRLLMIHGFVDKEGNIVVNYQYDLGETVESYTIKGVNDLPTISHIYDVAAAWPEEEIHELLGVNFEGLKMRGRLFLPDTMLDGKGQIIVTPLNELRKKTKVEKE</sequence>
<dbReference type="OrthoDB" id="1907438at2"/>
<dbReference type="RefSeq" id="WP_057978878.1">
    <property type="nucleotide sequence ID" value="NZ_LKHP01000008.1"/>
</dbReference>
<dbReference type="GO" id="GO:0008137">
    <property type="term" value="F:NADH dehydrogenase (ubiquinone) activity"/>
    <property type="evidence" value="ECO:0007669"/>
    <property type="project" value="InterPro"/>
</dbReference>
<dbReference type="EMBL" id="LKHP01000008">
    <property type="protein sequence ID" value="KRQ86613.1"/>
    <property type="molecule type" value="Genomic_DNA"/>
</dbReference>
<dbReference type="Pfam" id="PF00329">
    <property type="entry name" value="Complex1_30kDa"/>
    <property type="match status" value="1"/>
</dbReference>
<comment type="caution">
    <text evidence="2">The sequence shown here is derived from an EMBL/GenBank/DDBJ whole genome shotgun (WGS) entry which is preliminary data.</text>
</comment>
<dbReference type="AlphaFoldDB" id="A0A0R3K113"/>
<evidence type="ECO:0000313" key="2">
    <source>
        <dbReference type="EMBL" id="KRQ86613.1"/>
    </source>
</evidence>
<accession>A0A0R3K113</accession>
<dbReference type="STRING" id="908809.ABG79_01596"/>
<organism evidence="2 3">
    <name type="scientific">Caloramator mitchellensis</name>
    <dbReference type="NCBI Taxonomy" id="908809"/>
    <lineage>
        <taxon>Bacteria</taxon>
        <taxon>Bacillati</taxon>
        <taxon>Bacillota</taxon>
        <taxon>Clostridia</taxon>
        <taxon>Eubacteriales</taxon>
        <taxon>Clostridiaceae</taxon>
        <taxon>Caloramator</taxon>
    </lineage>
</organism>
<dbReference type="Gene3D" id="3.30.460.80">
    <property type="entry name" value="NADH:ubiquinone oxidoreductase, 30kDa subunit"/>
    <property type="match status" value="1"/>
</dbReference>
<dbReference type="InterPro" id="IPR037232">
    <property type="entry name" value="NADH_quin_OxRdtase_su_C/D-like"/>
</dbReference>
<evidence type="ECO:0000313" key="3">
    <source>
        <dbReference type="Proteomes" id="UP000052015"/>
    </source>
</evidence>
<name>A0A0R3K113_CALMK</name>
<dbReference type="InterPro" id="IPR001268">
    <property type="entry name" value="NADH_UbQ_OxRdtase_30kDa_su"/>
</dbReference>
<dbReference type="SUPFAM" id="SSF143243">
    <property type="entry name" value="Nqo5-like"/>
    <property type="match status" value="1"/>
</dbReference>